<protein>
    <submittedName>
        <fullName evidence="2">Uncharacterized protein</fullName>
    </submittedName>
</protein>
<gene>
    <name evidence="2" type="ORF">CBER1_06070</name>
</gene>
<keyword evidence="3" id="KW-1185">Reference proteome</keyword>
<sequence length="160" mass="16545">MVSAKSLALLTLVGMAAAMPGPVYRIDRRVVRRDGGGHKEGGSDSGSGSDEQYCVLYNLDTHLTDDNTAGVTEQICSSFGGKADGSFGKCGEEGSTVACIGGQMSESQAFAKKFNKKAQEADPKGHFVTLCYAADGNSVCASDAGCKKFPPSSPEDEGSC</sequence>
<comment type="caution">
    <text evidence="2">The sequence shown here is derived from an EMBL/GenBank/DDBJ whole genome shotgun (WGS) entry which is preliminary data.</text>
</comment>
<feature type="signal peptide" evidence="1">
    <location>
        <begin position="1"/>
        <end position="18"/>
    </location>
</feature>
<keyword evidence="1" id="KW-0732">Signal</keyword>
<name>A0A2S6C5F8_9PEZI</name>
<evidence type="ECO:0000256" key="1">
    <source>
        <dbReference type="SAM" id="SignalP"/>
    </source>
</evidence>
<organism evidence="2 3">
    <name type="scientific">Cercospora berteroae</name>
    <dbReference type="NCBI Taxonomy" id="357750"/>
    <lineage>
        <taxon>Eukaryota</taxon>
        <taxon>Fungi</taxon>
        <taxon>Dikarya</taxon>
        <taxon>Ascomycota</taxon>
        <taxon>Pezizomycotina</taxon>
        <taxon>Dothideomycetes</taxon>
        <taxon>Dothideomycetidae</taxon>
        <taxon>Mycosphaerellales</taxon>
        <taxon>Mycosphaerellaceae</taxon>
        <taxon>Cercospora</taxon>
    </lineage>
</organism>
<proteinExistence type="predicted"/>
<dbReference type="OrthoDB" id="3643096at2759"/>
<dbReference type="EMBL" id="PNEN01000552">
    <property type="protein sequence ID" value="PPJ54940.1"/>
    <property type="molecule type" value="Genomic_DNA"/>
</dbReference>
<dbReference type="AlphaFoldDB" id="A0A2S6C5F8"/>
<dbReference type="Proteomes" id="UP000237631">
    <property type="component" value="Unassembled WGS sequence"/>
</dbReference>
<reference evidence="3" key="1">
    <citation type="journal article" date="2017" name="bioRxiv">
        <title>Conservation of a gene cluster reveals novel cercosporin biosynthetic mechanisms and extends production to the genus Colletotrichum.</title>
        <authorList>
            <person name="de Jonge R."/>
            <person name="Ebert M.K."/>
            <person name="Huitt-Roehl C.R."/>
            <person name="Pal P."/>
            <person name="Suttle J.C."/>
            <person name="Spanner R.E."/>
            <person name="Neubauer J.D."/>
            <person name="Jurick W.M.II."/>
            <person name="Stott K.A."/>
            <person name="Secor G.A."/>
            <person name="Thomma B.P.H.J."/>
            <person name="Van de Peer Y."/>
            <person name="Townsend C.A."/>
            <person name="Bolton M.D."/>
        </authorList>
    </citation>
    <scope>NUCLEOTIDE SEQUENCE [LARGE SCALE GENOMIC DNA]</scope>
    <source>
        <strain evidence="3">CBS538.71</strain>
    </source>
</reference>
<evidence type="ECO:0000313" key="3">
    <source>
        <dbReference type="Proteomes" id="UP000237631"/>
    </source>
</evidence>
<accession>A0A2S6C5F8</accession>
<evidence type="ECO:0000313" key="2">
    <source>
        <dbReference type="EMBL" id="PPJ54940.1"/>
    </source>
</evidence>
<feature type="chain" id="PRO_5015559858" evidence="1">
    <location>
        <begin position="19"/>
        <end position="160"/>
    </location>
</feature>